<dbReference type="EMBL" id="DRNS01000078">
    <property type="protein sequence ID" value="HHH14277.1"/>
    <property type="molecule type" value="Genomic_DNA"/>
</dbReference>
<protein>
    <recommendedName>
        <fullName evidence="3">Histidyl-tRNA synthetase</fullName>
    </recommendedName>
</protein>
<evidence type="ECO:0000259" key="4">
    <source>
        <dbReference type="Pfam" id="PF03129"/>
    </source>
</evidence>
<sequence>MIFEFFDLNPKNKRALFGGGRYNGLGSVFGVSDMPAVGCAPGDEPLRLFIETWGLLPNFSKTSIKKVYAPLLTKSLLDKYQSILTYLRSKGYSVEVSLEEQPLTEALRTANKRKSDFVLIFGELEDEKGVFKLKNLTTGKEETTPLSVLK</sequence>
<evidence type="ECO:0000256" key="3">
    <source>
        <dbReference type="ARBA" id="ARBA00030619"/>
    </source>
</evidence>
<reference evidence="5" key="1">
    <citation type="journal article" date="2020" name="mSystems">
        <title>Genome- and Community-Level Interaction Insights into Carbon Utilization and Element Cycling Functions of Hydrothermarchaeota in Hydrothermal Sediment.</title>
        <authorList>
            <person name="Zhou Z."/>
            <person name="Liu Y."/>
            <person name="Xu W."/>
            <person name="Pan J."/>
            <person name="Luo Z.H."/>
            <person name="Li M."/>
        </authorList>
    </citation>
    <scope>NUCLEOTIDE SEQUENCE [LARGE SCALE GENOMIC DNA]</scope>
    <source>
        <strain evidence="5">HyVt-517</strain>
    </source>
</reference>
<evidence type="ECO:0000313" key="5">
    <source>
        <dbReference type="EMBL" id="HHH14277.1"/>
    </source>
</evidence>
<dbReference type="GO" id="GO:0004821">
    <property type="term" value="F:histidine-tRNA ligase activity"/>
    <property type="evidence" value="ECO:0007669"/>
    <property type="project" value="TreeGrafter"/>
</dbReference>
<dbReference type="SUPFAM" id="SSF55681">
    <property type="entry name" value="Class II aaRS and biotin synthetases"/>
    <property type="match status" value="1"/>
</dbReference>
<dbReference type="SUPFAM" id="SSF52954">
    <property type="entry name" value="Class II aaRS ABD-related"/>
    <property type="match status" value="1"/>
</dbReference>
<dbReference type="Gene3D" id="3.30.930.10">
    <property type="entry name" value="Bira Bifunctional Protein, Domain 2"/>
    <property type="match status" value="1"/>
</dbReference>
<name>A0A7V5J066_UNCKA</name>
<dbReference type="GO" id="GO:0006427">
    <property type="term" value="P:histidyl-tRNA aminoacylation"/>
    <property type="evidence" value="ECO:0007669"/>
    <property type="project" value="TreeGrafter"/>
</dbReference>
<keyword evidence="2" id="KW-0436">Ligase</keyword>
<gene>
    <name evidence="5" type="ORF">ENJ78_01055</name>
</gene>
<dbReference type="InterPro" id="IPR004154">
    <property type="entry name" value="Anticodon-bd"/>
</dbReference>
<dbReference type="Pfam" id="PF03129">
    <property type="entry name" value="HGTP_anticodon"/>
    <property type="match status" value="1"/>
</dbReference>
<accession>A0A7V5J066</accession>
<evidence type="ECO:0000256" key="2">
    <source>
        <dbReference type="ARBA" id="ARBA00023146"/>
    </source>
</evidence>
<evidence type="ECO:0000256" key="1">
    <source>
        <dbReference type="ARBA" id="ARBA00008226"/>
    </source>
</evidence>
<keyword evidence="2" id="KW-0030">Aminoacyl-tRNA synthetase</keyword>
<dbReference type="PANTHER" id="PTHR43707">
    <property type="entry name" value="HISTIDYL-TRNA SYNTHETASE"/>
    <property type="match status" value="1"/>
</dbReference>
<organism evidence="5">
    <name type="scientific">candidate division WWE3 bacterium</name>
    <dbReference type="NCBI Taxonomy" id="2053526"/>
    <lineage>
        <taxon>Bacteria</taxon>
        <taxon>Katanobacteria</taxon>
    </lineage>
</organism>
<dbReference type="InterPro" id="IPR004516">
    <property type="entry name" value="HisRS/HisZ"/>
</dbReference>
<dbReference type="Proteomes" id="UP000886106">
    <property type="component" value="Unassembled WGS sequence"/>
</dbReference>
<dbReference type="InterPro" id="IPR036621">
    <property type="entry name" value="Anticodon-bd_dom_sf"/>
</dbReference>
<comment type="caution">
    <text evidence="5">The sequence shown here is derived from an EMBL/GenBank/DDBJ whole genome shotgun (WGS) entry which is preliminary data.</text>
</comment>
<feature type="domain" description="Anticodon-binding" evidence="4">
    <location>
        <begin position="74"/>
        <end position="147"/>
    </location>
</feature>
<comment type="similarity">
    <text evidence="1">Belongs to the class-II aminoacyl-tRNA synthetase family.</text>
</comment>
<dbReference type="GO" id="GO:0005737">
    <property type="term" value="C:cytoplasm"/>
    <property type="evidence" value="ECO:0007669"/>
    <property type="project" value="InterPro"/>
</dbReference>
<dbReference type="PANTHER" id="PTHR43707:SF1">
    <property type="entry name" value="HISTIDINE--TRNA LIGASE, MITOCHONDRIAL-RELATED"/>
    <property type="match status" value="1"/>
</dbReference>
<dbReference type="AlphaFoldDB" id="A0A7V5J066"/>
<proteinExistence type="inferred from homology"/>
<dbReference type="Gene3D" id="3.40.50.800">
    <property type="entry name" value="Anticodon-binding domain"/>
    <property type="match status" value="1"/>
</dbReference>
<dbReference type="InterPro" id="IPR045864">
    <property type="entry name" value="aa-tRNA-synth_II/BPL/LPL"/>
</dbReference>